<dbReference type="AlphaFoldDB" id="A0ABD0R007"/>
<feature type="compositionally biased region" description="Low complexity" evidence="1">
    <location>
        <begin position="17"/>
        <end position="33"/>
    </location>
</feature>
<comment type="caution">
    <text evidence="3">The sequence shown here is derived from an EMBL/GenBank/DDBJ whole genome shotgun (WGS) entry which is preliminary data.</text>
</comment>
<gene>
    <name evidence="3" type="ORF">M9458_014306</name>
</gene>
<feature type="region of interest" description="Disordered" evidence="1">
    <location>
        <begin position="173"/>
        <end position="193"/>
    </location>
</feature>
<name>A0ABD0R007_CIRMR</name>
<evidence type="ECO:0000313" key="3">
    <source>
        <dbReference type="EMBL" id="KAL0191608.1"/>
    </source>
</evidence>
<feature type="domain" description="Helicase MOV-10 Ig-like" evidence="2">
    <location>
        <begin position="53"/>
        <end position="156"/>
    </location>
</feature>
<dbReference type="InterPro" id="IPR049077">
    <property type="entry name" value="MOV-10_Ig-like"/>
</dbReference>
<accession>A0ABD0R007</accession>
<evidence type="ECO:0000313" key="4">
    <source>
        <dbReference type="Proteomes" id="UP001529510"/>
    </source>
</evidence>
<organism evidence="3 4">
    <name type="scientific">Cirrhinus mrigala</name>
    <name type="common">Mrigala</name>
    <dbReference type="NCBI Taxonomy" id="683832"/>
    <lineage>
        <taxon>Eukaryota</taxon>
        <taxon>Metazoa</taxon>
        <taxon>Chordata</taxon>
        <taxon>Craniata</taxon>
        <taxon>Vertebrata</taxon>
        <taxon>Euteleostomi</taxon>
        <taxon>Actinopterygii</taxon>
        <taxon>Neopterygii</taxon>
        <taxon>Teleostei</taxon>
        <taxon>Ostariophysi</taxon>
        <taxon>Cypriniformes</taxon>
        <taxon>Cyprinidae</taxon>
        <taxon>Labeoninae</taxon>
        <taxon>Labeonini</taxon>
        <taxon>Cirrhinus</taxon>
    </lineage>
</organism>
<reference evidence="3 4" key="1">
    <citation type="submission" date="2024-05" db="EMBL/GenBank/DDBJ databases">
        <title>Genome sequencing and assembly of Indian major carp, Cirrhinus mrigala (Hamilton, 1822).</title>
        <authorList>
            <person name="Mohindra V."/>
            <person name="Chowdhury L.M."/>
            <person name="Lal K."/>
            <person name="Jena J.K."/>
        </authorList>
    </citation>
    <scope>NUCLEOTIDE SEQUENCE [LARGE SCALE GENOMIC DNA]</scope>
    <source>
        <strain evidence="3">CM1030</strain>
        <tissue evidence="3">Blood</tissue>
    </source>
</reference>
<feature type="non-terminal residue" evidence="3">
    <location>
        <position position="202"/>
    </location>
</feature>
<protein>
    <recommendedName>
        <fullName evidence="2">Helicase MOV-10 Ig-like domain-containing protein</fullName>
    </recommendedName>
</protein>
<feature type="region of interest" description="Disordered" evidence="1">
    <location>
        <begin position="15"/>
        <end position="35"/>
    </location>
</feature>
<dbReference type="Proteomes" id="UP001529510">
    <property type="component" value="Unassembled WGS sequence"/>
</dbReference>
<evidence type="ECO:0000256" key="1">
    <source>
        <dbReference type="SAM" id="MobiDB-lite"/>
    </source>
</evidence>
<dbReference type="Pfam" id="PF21633">
    <property type="entry name" value="MOV-10_Ig-like"/>
    <property type="match status" value="1"/>
</dbReference>
<dbReference type="EMBL" id="JAMKFB020000006">
    <property type="protein sequence ID" value="KAL0191608.1"/>
    <property type="molecule type" value="Genomic_DNA"/>
</dbReference>
<proteinExistence type="predicted"/>
<sequence length="202" mass="23141">MRVYYCDQWKSFTQPNTSTSAPESVPASSSPKPVLTPKRKLASEVLNKLRVKRAELIKDKGGVEITSDPKATKGKVKFVIKEQGKLFVVKFHIVNRGESCVYFTYYTALHKMRCFTLVDKRRVRKILAYVVEVHYQVHHHGHFPANMYFEFCPEADPPVRELEAVVQTGLAETLGPESPYDPKQNRRLRPENRIVEVGVPPE</sequence>
<evidence type="ECO:0000259" key="2">
    <source>
        <dbReference type="Pfam" id="PF21633"/>
    </source>
</evidence>
<keyword evidence="4" id="KW-1185">Reference proteome</keyword>